<keyword evidence="2" id="KW-1185">Reference proteome</keyword>
<evidence type="ECO:0000313" key="1">
    <source>
        <dbReference type="EMBL" id="NHN55999.1"/>
    </source>
</evidence>
<evidence type="ECO:0000313" key="2">
    <source>
        <dbReference type="Proteomes" id="UP000744769"/>
    </source>
</evidence>
<proteinExistence type="predicted"/>
<reference evidence="1" key="1">
    <citation type="submission" date="2020-03" db="EMBL/GenBank/DDBJ databases">
        <title>Draft sequencing of Calidifontibacter sp. DB0510.</title>
        <authorList>
            <person name="Kim D.-U."/>
        </authorList>
    </citation>
    <scope>NUCLEOTIDE SEQUENCE</scope>
    <source>
        <strain evidence="1">DB0510</strain>
    </source>
</reference>
<dbReference type="AlphaFoldDB" id="A0A967EAL0"/>
<dbReference type="Proteomes" id="UP000744769">
    <property type="component" value="Unassembled WGS sequence"/>
</dbReference>
<name>A0A967EAL0_9MICO</name>
<comment type="caution">
    <text evidence="1">The sequence shown here is derived from an EMBL/GenBank/DDBJ whole genome shotgun (WGS) entry which is preliminary data.</text>
</comment>
<sequence>MERFRDDEIVRVVNKFLNRQDGGALDPSKTPGRELSFDFAYNYFQENQQPTRQMEASCMQLGFYLASWGMYRGSSYLLKETNAAHLKGAIKLVEEYNPRVRGIDVPAYRDPGVQDLLVEIYDALRRALLRDKKTAHVTLVTKVMLGVWGVVPAFDSYFQAAAKLIWTGRERGDGATFFDFNRASLVRLLEFYEGHRAAIDQLASALHTVDFTTGSLTGRQFTRAKIIDMFGFQLGLAPPALGRQD</sequence>
<dbReference type="EMBL" id="JAAOIV010000006">
    <property type="protein sequence ID" value="NHN55999.1"/>
    <property type="molecule type" value="Genomic_DNA"/>
</dbReference>
<gene>
    <name evidence="1" type="ORF">G9U51_09445</name>
</gene>
<organism evidence="1 2">
    <name type="scientific">Metallococcus carri</name>
    <dbReference type="NCBI Taxonomy" id="1656884"/>
    <lineage>
        <taxon>Bacteria</taxon>
        <taxon>Bacillati</taxon>
        <taxon>Actinomycetota</taxon>
        <taxon>Actinomycetes</taxon>
        <taxon>Micrococcales</taxon>
        <taxon>Dermacoccaceae</taxon>
        <taxon>Metallococcus</taxon>
    </lineage>
</organism>
<accession>A0A967EAL0</accession>
<dbReference type="RefSeq" id="WP_166196357.1">
    <property type="nucleotide sequence ID" value="NZ_JAAOIV010000006.1"/>
</dbReference>
<protein>
    <submittedName>
        <fullName evidence="1">Uncharacterized protein</fullName>
    </submittedName>
</protein>